<feature type="region of interest" description="Disordered" evidence="1">
    <location>
        <begin position="175"/>
        <end position="196"/>
    </location>
</feature>
<protein>
    <submittedName>
        <fullName evidence="2">Uncharacterized protein</fullName>
    </submittedName>
</protein>
<dbReference type="Proteomes" id="UP001530315">
    <property type="component" value="Unassembled WGS sequence"/>
</dbReference>
<dbReference type="EMBL" id="JALLAZ020001767">
    <property type="protein sequence ID" value="KAL3764676.1"/>
    <property type="molecule type" value="Genomic_DNA"/>
</dbReference>
<keyword evidence="3" id="KW-1185">Reference proteome</keyword>
<sequence>MSITIDRKLETEVRILSVMSKTPSAHQENVDAHSLTSDEVHDIRDALMDILHSSVANDGTTNDGKKGPTAAAMTLVLGSAGGDVKDERNNNDDQREQLILRISIDTDAYVDGEYFGLDDAFLGLHDGGVTGCDDGGVIRYVQGRMKNRSGEPDARSDVRGRGKINVDGAASQALHGFQRGKKSSSSSPHLASTSLSPAPPRILMPLLAVATDGIIKLRELSWFGEHRETIRLGGEGGQE</sequence>
<evidence type="ECO:0000313" key="3">
    <source>
        <dbReference type="Proteomes" id="UP001530315"/>
    </source>
</evidence>
<evidence type="ECO:0000313" key="2">
    <source>
        <dbReference type="EMBL" id="KAL3764676.1"/>
    </source>
</evidence>
<feature type="compositionally biased region" description="Low complexity" evidence="1">
    <location>
        <begin position="183"/>
        <end position="196"/>
    </location>
</feature>
<gene>
    <name evidence="2" type="ORF">ACHAW5_000307</name>
</gene>
<organism evidence="2 3">
    <name type="scientific">Stephanodiscus triporus</name>
    <dbReference type="NCBI Taxonomy" id="2934178"/>
    <lineage>
        <taxon>Eukaryota</taxon>
        <taxon>Sar</taxon>
        <taxon>Stramenopiles</taxon>
        <taxon>Ochrophyta</taxon>
        <taxon>Bacillariophyta</taxon>
        <taxon>Coscinodiscophyceae</taxon>
        <taxon>Thalassiosirophycidae</taxon>
        <taxon>Stephanodiscales</taxon>
        <taxon>Stephanodiscaceae</taxon>
        <taxon>Stephanodiscus</taxon>
    </lineage>
</organism>
<proteinExistence type="predicted"/>
<dbReference type="AlphaFoldDB" id="A0ABD3MRU6"/>
<name>A0ABD3MRU6_9STRA</name>
<comment type="caution">
    <text evidence="2">The sequence shown here is derived from an EMBL/GenBank/DDBJ whole genome shotgun (WGS) entry which is preliminary data.</text>
</comment>
<evidence type="ECO:0000256" key="1">
    <source>
        <dbReference type="SAM" id="MobiDB-lite"/>
    </source>
</evidence>
<reference evidence="2 3" key="1">
    <citation type="submission" date="2024-10" db="EMBL/GenBank/DDBJ databases">
        <title>Updated reference genomes for cyclostephanoid diatoms.</title>
        <authorList>
            <person name="Roberts W.R."/>
            <person name="Alverson A.J."/>
        </authorList>
    </citation>
    <scope>NUCLEOTIDE SEQUENCE [LARGE SCALE GENOMIC DNA]</scope>
    <source>
        <strain evidence="2 3">AJA276-08</strain>
    </source>
</reference>
<accession>A0ABD3MRU6</accession>